<reference evidence="2" key="1">
    <citation type="submission" date="2018-06" db="EMBL/GenBank/DDBJ databases">
        <authorList>
            <person name="Zhirakovskaya E."/>
        </authorList>
    </citation>
    <scope>NUCLEOTIDE SEQUENCE</scope>
</reference>
<proteinExistence type="predicted"/>
<dbReference type="PROSITE" id="PS50801">
    <property type="entry name" value="STAS"/>
    <property type="match status" value="1"/>
</dbReference>
<sequence>MSKKQNPAFKYETLDGTFLVVPRKETVGMQESDLKRYIEELHKAFDTSHAKNVVVDIGSAPFFSSIIIGAILGLCHRTRETEGTAALCNASAGMYEVINVMKLDSVMPYFKTREEAVASFS</sequence>
<feature type="domain" description="STAS" evidence="1">
    <location>
        <begin position="39"/>
        <end position="120"/>
    </location>
</feature>
<dbReference type="CDD" id="cd07043">
    <property type="entry name" value="STAS_anti-anti-sigma_factors"/>
    <property type="match status" value="1"/>
</dbReference>
<dbReference type="InterPro" id="IPR036513">
    <property type="entry name" value="STAS_dom_sf"/>
</dbReference>
<name>A0A3B1E1B8_9ZZZZ</name>
<protein>
    <recommendedName>
        <fullName evidence="1">STAS domain-containing protein</fullName>
    </recommendedName>
</protein>
<evidence type="ECO:0000313" key="2">
    <source>
        <dbReference type="EMBL" id="VAX42778.1"/>
    </source>
</evidence>
<dbReference type="AlphaFoldDB" id="A0A3B1E1B8"/>
<dbReference type="Gene3D" id="3.30.750.24">
    <property type="entry name" value="STAS domain"/>
    <property type="match status" value="1"/>
</dbReference>
<evidence type="ECO:0000259" key="1">
    <source>
        <dbReference type="PROSITE" id="PS50801"/>
    </source>
</evidence>
<gene>
    <name evidence="2" type="ORF">MNBD_PLANCTO02-1333</name>
</gene>
<dbReference type="EMBL" id="UOGL01000689">
    <property type="protein sequence ID" value="VAX42778.1"/>
    <property type="molecule type" value="Genomic_DNA"/>
</dbReference>
<dbReference type="Pfam" id="PF01740">
    <property type="entry name" value="STAS"/>
    <property type="match status" value="1"/>
</dbReference>
<accession>A0A3B1E1B8</accession>
<organism evidence="2">
    <name type="scientific">hydrothermal vent metagenome</name>
    <dbReference type="NCBI Taxonomy" id="652676"/>
    <lineage>
        <taxon>unclassified sequences</taxon>
        <taxon>metagenomes</taxon>
        <taxon>ecological metagenomes</taxon>
    </lineage>
</organism>
<dbReference type="SUPFAM" id="SSF52091">
    <property type="entry name" value="SpoIIaa-like"/>
    <property type="match status" value="1"/>
</dbReference>
<dbReference type="InterPro" id="IPR002645">
    <property type="entry name" value="STAS_dom"/>
</dbReference>